<dbReference type="Proteomes" id="UP001399917">
    <property type="component" value="Unassembled WGS sequence"/>
</dbReference>
<gene>
    <name evidence="5" type="ORF">GCM10022404_29130</name>
</gene>
<dbReference type="PANTHER" id="PTHR30146:SF109">
    <property type="entry name" value="HTH-TYPE TRANSCRIPTIONAL REGULATOR GALS"/>
    <property type="match status" value="1"/>
</dbReference>
<comment type="caution">
    <text evidence="5">The sequence shown here is derived from an EMBL/GenBank/DDBJ whole genome shotgun (WGS) entry which is preliminary data.</text>
</comment>
<evidence type="ECO:0000256" key="2">
    <source>
        <dbReference type="ARBA" id="ARBA00023125"/>
    </source>
</evidence>
<dbReference type="InterPro" id="IPR000843">
    <property type="entry name" value="HTH_LacI"/>
</dbReference>
<dbReference type="Gene3D" id="3.40.50.2300">
    <property type="match status" value="2"/>
</dbReference>
<dbReference type="CDD" id="cd20010">
    <property type="entry name" value="PBP1_AglR-like"/>
    <property type="match status" value="1"/>
</dbReference>
<dbReference type="Gene3D" id="1.10.260.40">
    <property type="entry name" value="lambda repressor-like DNA-binding domains"/>
    <property type="match status" value="1"/>
</dbReference>
<dbReference type="SUPFAM" id="SSF53822">
    <property type="entry name" value="Periplasmic binding protein-like I"/>
    <property type="match status" value="1"/>
</dbReference>
<dbReference type="PROSITE" id="PS50932">
    <property type="entry name" value="HTH_LACI_2"/>
    <property type="match status" value="1"/>
</dbReference>
<dbReference type="EMBL" id="BAABDF010000007">
    <property type="protein sequence ID" value="GAA3877548.1"/>
    <property type="molecule type" value="Genomic_DNA"/>
</dbReference>
<name>A0ABP7KHE8_9RHOB</name>
<dbReference type="PANTHER" id="PTHR30146">
    <property type="entry name" value="LACI-RELATED TRANSCRIPTIONAL REPRESSOR"/>
    <property type="match status" value="1"/>
</dbReference>
<feature type="domain" description="HTH lacI-type" evidence="4">
    <location>
        <begin position="1"/>
        <end position="55"/>
    </location>
</feature>
<organism evidence="5 6">
    <name type="scientific">Celeribacter arenosi</name>
    <dbReference type="NCBI Taxonomy" id="792649"/>
    <lineage>
        <taxon>Bacteria</taxon>
        <taxon>Pseudomonadati</taxon>
        <taxon>Pseudomonadota</taxon>
        <taxon>Alphaproteobacteria</taxon>
        <taxon>Rhodobacterales</taxon>
        <taxon>Roseobacteraceae</taxon>
        <taxon>Celeribacter</taxon>
    </lineage>
</organism>
<dbReference type="SUPFAM" id="SSF47413">
    <property type="entry name" value="lambda repressor-like DNA-binding domains"/>
    <property type="match status" value="1"/>
</dbReference>
<keyword evidence="6" id="KW-1185">Reference proteome</keyword>
<evidence type="ECO:0000259" key="4">
    <source>
        <dbReference type="PROSITE" id="PS50932"/>
    </source>
</evidence>
<evidence type="ECO:0000256" key="1">
    <source>
        <dbReference type="ARBA" id="ARBA00023015"/>
    </source>
</evidence>
<sequence>MNLKELSELLGLSQTTVSRALNGYPEVSEATRKKVMLAAKDHNYTPNTRARSLATGRSHAVGHVIPLSLEHEVVNPVFTDFLAGASEIYSRENYDMLISVVPVDQEAETYRKIASKGSVDGVIVHGPAINDPRIELLRRINMPFVVHGRSGGDDEDSYSWVDMNNTRAFERATRFLLDLGHRRIGLINGLEHMDFAAKRRAGYKRALAAYGIEEDPALCRAEEMTESYGYAATNALLDGPEPPTALLTSSIIPAFGARRALDERALVLGKDVSLIIHDDDLSYLRNGGKEPIYTATRSSVRQAGRMCAELLMQKIADPSTPVRHELLDADLIIGETTGPAPQS</sequence>
<dbReference type="InterPro" id="IPR046335">
    <property type="entry name" value="LacI/GalR-like_sensor"/>
</dbReference>
<evidence type="ECO:0000256" key="3">
    <source>
        <dbReference type="ARBA" id="ARBA00023163"/>
    </source>
</evidence>
<dbReference type="Pfam" id="PF13377">
    <property type="entry name" value="Peripla_BP_3"/>
    <property type="match status" value="1"/>
</dbReference>
<dbReference type="InterPro" id="IPR028082">
    <property type="entry name" value="Peripla_BP_I"/>
</dbReference>
<dbReference type="InterPro" id="IPR010982">
    <property type="entry name" value="Lambda_DNA-bd_dom_sf"/>
</dbReference>
<keyword evidence="3" id="KW-0804">Transcription</keyword>
<dbReference type="CDD" id="cd01392">
    <property type="entry name" value="HTH_LacI"/>
    <property type="match status" value="1"/>
</dbReference>
<proteinExistence type="predicted"/>
<reference evidence="6" key="1">
    <citation type="journal article" date="2019" name="Int. J. Syst. Evol. Microbiol.">
        <title>The Global Catalogue of Microorganisms (GCM) 10K type strain sequencing project: providing services to taxonomists for standard genome sequencing and annotation.</title>
        <authorList>
            <consortium name="The Broad Institute Genomics Platform"/>
            <consortium name="The Broad Institute Genome Sequencing Center for Infectious Disease"/>
            <person name="Wu L."/>
            <person name="Ma J."/>
        </authorList>
    </citation>
    <scope>NUCLEOTIDE SEQUENCE [LARGE SCALE GENOMIC DNA]</scope>
    <source>
        <strain evidence="6">JCM 17190</strain>
    </source>
</reference>
<evidence type="ECO:0000313" key="6">
    <source>
        <dbReference type="Proteomes" id="UP001399917"/>
    </source>
</evidence>
<protein>
    <submittedName>
        <fullName evidence="5">Substrate-binding domain-containing protein</fullName>
    </submittedName>
</protein>
<dbReference type="SMART" id="SM00354">
    <property type="entry name" value="HTH_LACI"/>
    <property type="match status" value="1"/>
</dbReference>
<dbReference type="Pfam" id="PF00356">
    <property type="entry name" value="LacI"/>
    <property type="match status" value="1"/>
</dbReference>
<accession>A0ABP7KHE8</accession>
<keyword evidence="2" id="KW-0238">DNA-binding</keyword>
<keyword evidence="1" id="KW-0805">Transcription regulation</keyword>
<dbReference type="RefSeq" id="WP_344848361.1">
    <property type="nucleotide sequence ID" value="NZ_BAABDF010000007.1"/>
</dbReference>
<evidence type="ECO:0000313" key="5">
    <source>
        <dbReference type="EMBL" id="GAA3877548.1"/>
    </source>
</evidence>